<reference evidence="5 6" key="1">
    <citation type="submission" date="2020-01" db="EMBL/GenBank/DDBJ databases">
        <title>Genome sequencing of strain KACC 21507.</title>
        <authorList>
            <person name="Heo J."/>
            <person name="Kim S.-J."/>
            <person name="Kim J.-S."/>
            <person name="Hong S.-B."/>
            <person name="Kwon S.-W."/>
        </authorList>
    </citation>
    <scope>NUCLEOTIDE SEQUENCE [LARGE SCALE GENOMIC DNA]</scope>
    <source>
        <strain evidence="5 6">KACC 21507</strain>
    </source>
</reference>
<dbReference type="Pfam" id="PF21129">
    <property type="entry name" value="TibC_1st"/>
    <property type="match status" value="1"/>
</dbReference>
<accession>A0A6P1NG86</accession>
<sequence length="434" mass="49958">MPDISLSESVSSEGNITIEEEKEQPQAPILMGATPFPEPVPRLTQEGPEGIRYDFNAGARIYLPPGDWKMRLKDTETQSLLYEREGGDVQILSIKRHFFQARIEIEKNGKLFWSHDFNAAGKKVAVIMPGGTLGDTLGWFPYAVRFAKQHKCELTVMMVEPIKELLQPVYPDVRCVTREEYEKIRHEFYATYYIGLYFHDQDNKWQPADFRMVGLHRTAGYILGVDPTEEAPLVDIAQADKRPIAEPYVVIAVQASSACKYWNHPTGWMDIVAYLKQKGYRVICIDKEPVIAYQLYWNSLPYGVEDETGERPLSERARWLKHADFFIGLSSGLSWLAWAVKTPVVMISGFTHPINEFDNPYRVFSTHVCNSCWHDIRTPFKHDEYIFCPRHKGTSRQFECTKAISPSYVIATIERLCADYKLDPKKNKKTKSRK</sequence>
<dbReference type="Gene3D" id="3.40.50.2000">
    <property type="entry name" value="Glycogen Phosphorylase B"/>
    <property type="match status" value="1"/>
</dbReference>
<dbReference type="NCBIfam" id="TIGR04414">
    <property type="entry name" value="hepto_Aah_TibC"/>
    <property type="match status" value="1"/>
</dbReference>
<evidence type="ECO:0000259" key="4">
    <source>
        <dbReference type="Pfam" id="PF21129"/>
    </source>
</evidence>
<name>A0A6P1NG86_9PROT</name>
<evidence type="ECO:0000256" key="3">
    <source>
        <dbReference type="SAM" id="MobiDB-lite"/>
    </source>
</evidence>
<evidence type="ECO:0000313" key="5">
    <source>
        <dbReference type="EMBL" id="QHI96448.1"/>
    </source>
</evidence>
<dbReference type="GO" id="GO:0005829">
    <property type="term" value="C:cytosol"/>
    <property type="evidence" value="ECO:0007669"/>
    <property type="project" value="TreeGrafter"/>
</dbReference>
<dbReference type="InterPro" id="IPR051199">
    <property type="entry name" value="LPS_LOS_Heptosyltrfase"/>
</dbReference>
<feature type="domain" description="Autotransproter heptosyltransferase TibC/BAHTCr-like N-terminal" evidence="4">
    <location>
        <begin position="47"/>
        <end position="108"/>
    </location>
</feature>
<keyword evidence="1" id="KW-0328">Glycosyltransferase</keyword>
<organism evidence="5 6">
    <name type="scientific">Aristophania vespae</name>
    <dbReference type="NCBI Taxonomy" id="2697033"/>
    <lineage>
        <taxon>Bacteria</taxon>
        <taxon>Pseudomonadati</taxon>
        <taxon>Pseudomonadota</taxon>
        <taxon>Alphaproteobacteria</taxon>
        <taxon>Acetobacterales</taxon>
        <taxon>Acetobacteraceae</taxon>
        <taxon>Aristophania</taxon>
    </lineage>
</organism>
<dbReference type="PANTHER" id="PTHR30160:SF1">
    <property type="entry name" value="LIPOPOLYSACCHARIDE 1,2-N-ACETYLGLUCOSAMINETRANSFERASE-RELATED"/>
    <property type="match status" value="1"/>
</dbReference>
<dbReference type="InterPro" id="IPR030929">
    <property type="entry name" value="Aah/TibC-like"/>
</dbReference>
<dbReference type="InterPro" id="IPR049327">
    <property type="entry name" value="TibC/BAHTCr-like_N"/>
</dbReference>
<dbReference type="Proteomes" id="UP000463975">
    <property type="component" value="Chromosome"/>
</dbReference>
<dbReference type="Pfam" id="PF01075">
    <property type="entry name" value="Glyco_transf_9"/>
    <property type="match status" value="1"/>
</dbReference>
<dbReference type="GO" id="GO:0008713">
    <property type="term" value="F:ADP-heptose-lipopolysaccharide heptosyltransferase activity"/>
    <property type="evidence" value="ECO:0007669"/>
    <property type="project" value="TreeGrafter"/>
</dbReference>
<dbReference type="CDD" id="cd03789">
    <property type="entry name" value="GT9_LPS_heptosyltransferase"/>
    <property type="match status" value="1"/>
</dbReference>
<dbReference type="InterPro" id="IPR002201">
    <property type="entry name" value="Glyco_trans_9"/>
</dbReference>
<protein>
    <submittedName>
        <fullName evidence="5">Autotransporter strand-loop-strand O-heptosyltransferase</fullName>
    </submittedName>
</protein>
<dbReference type="SUPFAM" id="SSF53756">
    <property type="entry name" value="UDP-Glycosyltransferase/glycogen phosphorylase"/>
    <property type="match status" value="1"/>
</dbReference>
<feature type="compositionally biased region" description="Polar residues" evidence="3">
    <location>
        <begin position="1"/>
        <end position="15"/>
    </location>
</feature>
<dbReference type="AlphaFoldDB" id="A0A6P1NG86"/>
<evidence type="ECO:0000256" key="2">
    <source>
        <dbReference type="ARBA" id="ARBA00022679"/>
    </source>
</evidence>
<dbReference type="KEGG" id="bomb:GT348_07870"/>
<keyword evidence="6" id="KW-1185">Reference proteome</keyword>
<proteinExistence type="predicted"/>
<feature type="region of interest" description="Disordered" evidence="3">
    <location>
        <begin position="1"/>
        <end position="26"/>
    </location>
</feature>
<evidence type="ECO:0000313" key="6">
    <source>
        <dbReference type="Proteomes" id="UP000463975"/>
    </source>
</evidence>
<gene>
    <name evidence="5" type="ORF">GT348_07870</name>
</gene>
<dbReference type="EMBL" id="CP047652">
    <property type="protein sequence ID" value="QHI96448.1"/>
    <property type="molecule type" value="Genomic_DNA"/>
</dbReference>
<keyword evidence="2 5" id="KW-0808">Transferase</keyword>
<evidence type="ECO:0000256" key="1">
    <source>
        <dbReference type="ARBA" id="ARBA00022676"/>
    </source>
</evidence>
<dbReference type="PANTHER" id="PTHR30160">
    <property type="entry name" value="TETRAACYLDISACCHARIDE 4'-KINASE-RELATED"/>
    <property type="match status" value="1"/>
</dbReference>
<dbReference type="GO" id="GO:0009244">
    <property type="term" value="P:lipopolysaccharide core region biosynthetic process"/>
    <property type="evidence" value="ECO:0007669"/>
    <property type="project" value="TreeGrafter"/>
</dbReference>